<dbReference type="InterPro" id="IPR005119">
    <property type="entry name" value="LysR_subst-bd"/>
</dbReference>
<dbReference type="Gene3D" id="1.10.10.10">
    <property type="entry name" value="Winged helix-like DNA-binding domain superfamily/Winged helix DNA-binding domain"/>
    <property type="match status" value="1"/>
</dbReference>
<dbReference type="Pfam" id="PF00126">
    <property type="entry name" value="HTH_1"/>
    <property type="match status" value="1"/>
</dbReference>
<feature type="domain" description="HTH lysR-type" evidence="5">
    <location>
        <begin position="9"/>
        <end position="60"/>
    </location>
</feature>
<evidence type="ECO:0000313" key="6">
    <source>
        <dbReference type="EMBL" id="NML18907.1"/>
    </source>
</evidence>
<comment type="caution">
    <text evidence="6">The sequence shown here is derived from an EMBL/GenBank/DDBJ whole genome shotgun (WGS) entry which is preliminary data.</text>
</comment>
<dbReference type="RefSeq" id="WP_169163807.1">
    <property type="nucleotide sequence ID" value="NZ_JABBFW010000044.1"/>
</dbReference>
<dbReference type="InterPro" id="IPR036388">
    <property type="entry name" value="WH-like_DNA-bd_sf"/>
</dbReference>
<dbReference type="PROSITE" id="PS50931">
    <property type="entry name" value="HTH_LYSR"/>
    <property type="match status" value="1"/>
</dbReference>
<dbReference type="PANTHER" id="PTHR30126:SF91">
    <property type="entry name" value="LYSR FAMILY TRANSCRIPTIONAL REGULATOR"/>
    <property type="match status" value="1"/>
</dbReference>
<dbReference type="GO" id="GO:0003700">
    <property type="term" value="F:DNA-binding transcription factor activity"/>
    <property type="evidence" value="ECO:0007669"/>
    <property type="project" value="InterPro"/>
</dbReference>
<evidence type="ECO:0000256" key="1">
    <source>
        <dbReference type="ARBA" id="ARBA00009437"/>
    </source>
</evidence>
<dbReference type="InterPro" id="IPR036390">
    <property type="entry name" value="WH_DNA-bd_sf"/>
</dbReference>
<dbReference type="Gene3D" id="3.40.190.290">
    <property type="match status" value="1"/>
</dbReference>
<proteinExistence type="inferred from homology"/>
<dbReference type="Pfam" id="PF03466">
    <property type="entry name" value="LysR_substrate"/>
    <property type="match status" value="1"/>
</dbReference>
<dbReference type="PANTHER" id="PTHR30126">
    <property type="entry name" value="HTH-TYPE TRANSCRIPTIONAL REGULATOR"/>
    <property type="match status" value="1"/>
</dbReference>
<dbReference type="SUPFAM" id="SSF53850">
    <property type="entry name" value="Periplasmic binding protein-like II"/>
    <property type="match status" value="1"/>
</dbReference>
<sequence length="300" mass="32527">MAFGGNEVEMFLAVLDHGSFSAAARALGRVPSAVSMAIAQLEAELNLQLFDRSGREPRPTPQALSLAPQVRLLAAQRRQLEVHALALTRGLEELLTIAIAPELLAAPWNTALATLAGEHPLLEVEVLAAPQADALAMLHSGRAQLALVFERPSLDGREGFQEVASESLVAVMAPSHPVLQAAGAAGLREEHLLSTRQIVVASRDRSQVDARFTFGRHRWRTDTPVAALSLISAGLGWGWLPRNFVRRQLESGQLVELPLQNLSNDLQLWVDVVWSKERPLGLAARRFVEHISGRPPGPPA</sequence>
<organism evidence="6 7">
    <name type="scientific">Azohydromonas caseinilytica</name>
    <dbReference type="NCBI Taxonomy" id="2728836"/>
    <lineage>
        <taxon>Bacteria</taxon>
        <taxon>Pseudomonadati</taxon>
        <taxon>Pseudomonadota</taxon>
        <taxon>Betaproteobacteria</taxon>
        <taxon>Burkholderiales</taxon>
        <taxon>Sphaerotilaceae</taxon>
        <taxon>Azohydromonas</taxon>
    </lineage>
</organism>
<keyword evidence="4" id="KW-0804">Transcription</keyword>
<dbReference type="AlphaFoldDB" id="A0A848FF99"/>
<keyword evidence="7" id="KW-1185">Reference proteome</keyword>
<dbReference type="GO" id="GO:0000976">
    <property type="term" value="F:transcription cis-regulatory region binding"/>
    <property type="evidence" value="ECO:0007669"/>
    <property type="project" value="TreeGrafter"/>
</dbReference>
<name>A0A848FF99_9BURK</name>
<comment type="similarity">
    <text evidence="1">Belongs to the LysR transcriptional regulatory family.</text>
</comment>
<dbReference type="CDD" id="cd05466">
    <property type="entry name" value="PBP2_LTTR_substrate"/>
    <property type="match status" value="1"/>
</dbReference>
<keyword evidence="3" id="KW-0238">DNA-binding</keyword>
<evidence type="ECO:0000313" key="7">
    <source>
        <dbReference type="Proteomes" id="UP000574067"/>
    </source>
</evidence>
<evidence type="ECO:0000256" key="2">
    <source>
        <dbReference type="ARBA" id="ARBA00023015"/>
    </source>
</evidence>
<evidence type="ECO:0000256" key="4">
    <source>
        <dbReference type="ARBA" id="ARBA00023163"/>
    </source>
</evidence>
<dbReference type="SUPFAM" id="SSF46785">
    <property type="entry name" value="Winged helix' DNA-binding domain"/>
    <property type="match status" value="1"/>
</dbReference>
<dbReference type="InterPro" id="IPR000847">
    <property type="entry name" value="LysR_HTH_N"/>
</dbReference>
<gene>
    <name evidence="6" type="ORF">HHL10_28445</name>
</gene>
<accession>A0A848FF99</accession>
<evidence type="ECO:0000259" key="5">
    <source>
        <dbReference type="PROSITE" id="PS50931"/>
    </source>
</evidence>
<keyword evidence="2" id="KW-0805">Transcription regulation</keyword>
<evidence type="ECO:0000256" key="3">
    <source>
        <dbReference type="ARBA" id="ARBA00023125"/>
    </source>
</evidence>
<protein>
    <submittedName>
        <fullName evidence="6">LysR family transcriptional regulator</fullName>
    </submittedName>
</protein>
<dbReference type="Proteomes" id="UP000574067">
    <property type="component" value="Unassembled WGS sequence"/>
</dbReference>
<reference evidence="6 7" key="1">
    <citation type="submission" date="2020-04" db="EMBL/GenBank/DDBJ databases">
        <title>Azohydromonas sp. isolated from soil.</title>
        <authorList>
            <person name="Dahal R.H."/>
        </authorList>
    </citation>
    <scope>NUCLEOTIDE SEQUENCE [LARGE SCALE GENOMIC DNA]</scope>
    <source>
        <strain evidence="6 7">G-1-1-14</strain>
    </source>
</reference>
<dbReference type="EMBL" id="JABBFW010000044">
    <property type="protein sequence ID" value="NML18907.1"/>
    <property type="molecule type" value="Genomic_DNA"/>
</dbReference>